<dbReference type="Pfam" id="PF17932">
    <property type="entry name" value="TetR_C_24"/>
    <property type="match status" value="1"/>
</dbReference>
<protein>
    <submittedName>
        <fullName evidence="4">DNA-binding transcriptional regulator, AcrR family</fullName>
    </submittedName>
</protein>
<proteinExistence type="predicted"/>
<dbReference type="OrthoDB" id="9814200at2"/>
<dbReference type="Gene3D" id="1.10.10.60">
    <property type="entry name" value="Homeodomain-like"/>
    <property type="match status" value="1"/>
</dbReference>
<dbReference type="PRINTS" id="PR00455">
    <property type="entry name" value="HTHTETR"/>
</dbReference>
<keyword evidence="5" id="KW-1185">Reference proteome</keyword>
<dbReference type="PANTHER" id="PTHR43479:SF11">
    <property type="entry name" value="ACREF_ENVCD OPERON REPRESSOR-RELATED"/>
    <property type="match status" value="1"/>
</dbReference>
<gene>
    <name evidence="4" type="ORF">SAMN05421855_10334</name>
</gene>
<dbReference type="EMBL" id="FNBA01000003">
    <property type="protein sequence ID" value="SDE85594.1"/>
    <property type="molecule type" value="Genomic_DNA"/>
</dbReference>
<dbReference type="RefSeq" id="WP_093144022.1">
    <property type="nucleotide sequence ID" value="NZ_BMWO01000003.1"/>
</dbReference>
<evidence type="ECO:0000256" key="2">
    <source>
        <dbReference type="PROSITE-ProRule" id="PRU00335"/>
    </source>
</evidence>
<dbReference type="Pfam" id="PF00440">
    <property type="entry name" value="TetR_N"/>
    <property type="match status" value="1"/>
</dbReference>
<dbReference type="InterPro" id="IPR041490">
    <property type="entry name" value="KstR2_TetR_C"/>
</dbReference>
<dbReference type="AlphaFoldDB" id="A0A1G7GBR4"/>
<feature type="DNA-binding region" description="H-T-H motif" evidence="2">
    <location>
        <begin position="27"/>
        <end position="46"/>
    </location>
</feature>
<evidence type="ECO:0000313" key="4">
    <source>
        <dbReference type="EMBL" id="SDE85594.1"/>
    </source>
</evidence>
<name>A0A1G7GBR4_9FLAO</name>
<dbReference type="SUPFAM" id="SSF46689">
    <property type="entry name" value="Homeodomain-like"/>
    <property type="match status" value="1"/>
</dbReference>
<sequence length="192" mass="22032">METLSRKQEIIVVASRLFKERGYNAVSMRDIAQEMGIKAASLYNHISGKQELLSTLILEVAREFTFGMNRVVKEEVSSIEKITQVIELHIDITVNFSEGLAALNNDWMHLEATDLEGFVKMREDYEENFRIILKQGIEAGEIQSHHPEVMLFSILSTLRTLYVWYQKRGKLDVNLLKKDMVAVLLHGIVPPK</sequence>
<dbReference type="SUPFAM" id="SSF48498">
    <property type="entry name" value="Tetracyclin repressor-like, C-terminal domain"/>
    <property type="match status" value="1"/>
</dbReference>
<dbReference type="Proteomes" id="UP000199321">
    <property type="component" value="Unassembled WGS sequence"/>
</dbReference>
<dbReference type="InterPro" id="IPR050624">
    <property type="entry name" value="HTH-type_Tx_Regulator"/>
</dbReference>
<dbReference type="InterPro" id="IPR001647">
    <property type="entry name" value="HTH_TetR"/>
</dbReference>
<dbReference type="GO" id="GO:0003677">
    <property type="term" value="F:DNA binding"/>
    <property type="evidence" value="ECO:0007669"/>
    <property type="project" value="UniProtKB-UniRule"/>
</dbReference>
<keyword evidence="1 2" id="KW-0238">DNA-binding</keyword>
<feature type="domain" description="HTH tetR-type" evidence="3">
    <location>
        <begin position="4"/>
        <end position="64"/>
    </location>
</feature>
<dbReference type="PANTHER" id="PTHR43479">
    <property type="entry name" value="ACREF/ENVCD OPERON REPRESSOR-RELATED"/>
    <property type="match status" value="1"/>
</dbReference>
<evidence type="ECO:0000256" key="1">
    <source>
        <dbReference type="ARBA" id="ARBA00023125"/>
    </source>
</evidence>
<organism evidence="4 5">
    <name type="scientific">Ulvibacter litoralis</name>
    <dbReference type="NCBI Taxonomy" id="227084"/>
    <lineage>
        <taxon>Bacteria</taxon>
        <taxon>Pseudomonadati</taxon>
        <taxon>Bacteroidota</taxon>
        <taxon>Flavobacteriia</taxon>
        <taxon>Flavobacteriales</taxon>
        <taxon>Flavobacteriaceae</taxon>
        <taxon>Ulvibacter</taxon>
    </lineage>
</organism>
<dbReference type="InterPro" id="IPR009057">
    <property type="entry name" value="Homeodomain-like_sf"/>
</dbReference>
<evidence type="ECO:0000313" key="5">
    <source>
        <dbReference type="Proteomes" id="UP000199321"/>
    </source>
</evidence>
<reference evidence="4 5" key="1">
    <citation type="submission" date="2016-10" db="EMBL/GenBank/DDBJ databases">
        <authorList>
            <person name="de Groot N.N."/>
        </authorList>
    </citation>
    <scope>NUCLEOTIDE SEQUENCE [LARGE SCALE GENOMIC DNA]</scope>
    <source>
        <strain evidence="4 5">DSM 16195</strain>
    </source>
</reference>
<evidence type="ECO:0000259" key="3">
    <source>
        <dbReference type="PROSITE" id="PS50977"/>
    </source>
</evidence>
<dbReference type="STRING" id="227084.SAMN05421855_10334"/>
<dbReference type="PROSITE" id="PS50977">
    <property type="entry name" value="HTH_TETR_2"/>
    <property type="match status" value="1"/>
</dbReference>
<accession>A0A1G7GBR4</accession>
<dbReference type="Gene3D" id="1.10.357.10">
    <property type="entry name" value="Tetracycline Repressor, domain 2"/>
    <property type="match status" value="1"/>
</dbReference>
<dbReference type="InterPro" id="IPR036271">
    <property type="entry name" value="Tet_transcr_reg_TetR-rel_C_sf"/>
</dbReference>